<proteinExistence type="predicted"/>
<reference evidence="2 3" key="1">
    <citation type="journal article" date="2020" name="Phytopathology">
        <title>A high-quality genome resource of Botrytis fragariae, a new and rapidly spreading fungal pathogen causing strawberry gray mold in the U.S.A.</title>
        <authorList>
            <person name="Wu Y."/>
            <person name="Saski C.A."/>
            <person name="Schnabel G."/>
            <person name="Xiao S."/>
            <person name="Hu M."/>
        </authorList>
    </citation>
    <scope>NUCLEOTIDE SEQUENCE [LARGE SCALE GENOMIC DNA]</scope>
    <source>
        <strain evidence="2 3">BVB16</strain>
    </source>
</reference>
<organism evidence="2 3">
    <name type="scientific">Botrytis fragariae</name>
    <dbReference type="NCBI Taxonomy" id="1964551"/>
    <lineage>
        <taxon>Eukaryota</taxon>
        <taxon>Fungi</taxon>
        <taxon>Dikarya</taxon>
        <taxon>Ascomycota</taxon>
        <taxon>Pezizomycotina</taxon>
        <taxon>Leotiomycetes</taxon>
        <taxon>Helotiales</taxon>
        <taxon>Sclerotiniaceae</taxon>
        <taxon>Botrytis</taxon>
    </lineage>
</organism>
<protein>
    <submittedName>
        <fullName evidence="2">Putative collagen-like protein mcl1 protein</fullName>
    </submittedName>
</protein>
<dbReference type="RefSeq" id="XP_037190070.1">
    <property type="nucleotide sequence ID" value="XM_037338007.1"/>
</dbReference>
<keyword evidence="2" id="KW-0176">Collagen</keyword>
<evidence type="ECO:0000313" key="2">
    <source>
        <dbReference type="EMBL" id="KAF5871123.1"/>
    </source>
</evidence>
<dbReference type="AlphaFoldDB" id="A0A8H6APH0"/>
<evidence type="ECO:0000313" key="3">
    <source>
        <dbReference type="Proteomes" id="UP000531561"/>
    </source>
</evidence>
<dbReference type="OrthoDB" id="4331875at2759"/>
<gene>
    <name evidence="2" type="ORF">Bfra_007636</name>
</gene>
<evidence type="ECO:0000256" key="1">
    <source>
        <dbReference type="SAM" id="MobiDB-lite"/>
    </source>
</evidence>
<dbReference type="EMBL" id="JABFCT010000012">
    <property type="protein sequence ID" value="KAF5871123.1"/>
    <property type="molecule type" value="Genomic_DNA"/>
</dbReference>
<name>A0A8H6APH0_9HELO</name>
<feature type="region of interest" description="Disordered" evidence="1">
    <location>
        <begin position="236"/>
        <end position="261"/>
    </location>
</feature>
<dbReference type="Proteomes" id="UP000531561">
    <property type="component" value="Unassembled WGS sequence"/>
</dbReference>
<sequence>MPFEQPVVEQQIQSEAPMSSENIGIEMQQPKPVPTMGTETNLRGEKEILVPILPRQSSEEDYLTSVCSPNITSGTIPPCIEVITIQSACTPNGTTPLDYLAHAQCMCHGGFFSNWLGCLNCDYVHGGRSPAVVSAFNTIITSASNQLCTGTPTASFAAIFNSLGGGDVAEGTATQLTDLYPSETAVSLYYTASGNQGLGAITGSATGATKTGGTSASVAATGSSSASGISATATKTSAGSAGTTASGTGTGSGSTSSSTGGAAPTGVMRGFLGMAVGGVVMAAL</sequence>
<keyword evidence="3" id="KW-1185">Reference proteome</keyword>
<comment type="caution">
    <text evidence="2">The sequence shown here is derived from an EMBL/GenBank/DDBJ whole genome shotgun (WGS) entry which is preliminary data.</text>
</comment>
<accession>A0A8H6APH0</accession>
<dbReference type="GeneID" id="59261699"/>